<dbReference type="Pfam" id="PF01544">
    <property type="entry name" value="CorA"/>
    <property type="match status" value="1"/>
</dbReference>
<dbReference type="InterPro" id="IPR002523">
    <property type="entry name" value="MgTranspt_CorA/ZnTranspt_ZntB"/>
</dbReference>
<reference evidence="7" key="1">
    <citation type="journal article" date="2020" name="Stud. Mycol.">
        <title>101 Dothideomycetes genomes: a test case for predicting lifestyles and emergence of pathogens.</title>
        <authorList>
            <person name="Haridas S."/>
            <person name="Albert R."/>
            <person name="Binder M."/>
            <person name="Bloem J."/>
            <person name="Labutti K."/>
            <person name="Salamov A."/>
            <person name="Andreopoulos B."/>
            <person name="Baker S."/>
            <person name="Barry K."/>
            <person name="Bills G."/>
            <person name="Bluhm B."/>
            <person name="Cannon C."/>
            <person name="Castanera R."/>
            <person name="Culley D."/>
            <person name="Daum C."/>
            <person name="Ezra D."/>
            <person name="Gonzalez J."/>
            <person name="Henrissat B."/>
            <person name="Kuo A."/>
            <person name="Liang C."/>
            <person name="Lipzen A."/>
            <person name="Lutzoni F."/>
            <person name="Magnuson J."/>
            <person name="Mondo S."/>
            <person name="Nolan M."/>
            <person name="Ohm R."/>
            <person name="Pangilinan J."/>
            <person name="Park H.-J."/>
            <person name="Ramirez L."/>
            <person name="Alfaro M."/>
            <person name="Sun H."/>
            <person name="Tritt A."/>
            <person name="Yoshinaga Y."/>
            <person name="Zwiers L.-H."/>
            <person name="Turgeon B."/>
            <person name="Goodwin S."/>
            <person name="Spatafora J."/>
            <person name="Crous P."/>
            <person name="Grigoriev I."/>
        </authorList>
    </citation>
    <scope>NUCLEOTIDE SEQUENCE</scope>
    <source>
        <strain evidence="7">Tuck. ex Michener</strain>
    </source>
</reference>
<feature type="compositionally biased region" description="Basic and acidic residues" evidence="5">
    <location>
        <begin position="699"/>
        <end position="711"/>
    </location>
</feature>
<feature type="transmembrane region" description="Helical" evidence="6">
    <location>
        <begin position="536"/>
        <end position="557"/>
    </location>
</feature>
<feature type="region of interest" description="Disordered" evidence="5">
    <location>
        <begin position="695"/>
        <end position="755"/>
    </location>
</feature>
<evidence type="ECO:0000256" key="3">
    <source>
        <dbReference type="ARBA" id="ARBA00022989"/>
    </source>
</evidence>
<evidence type="ECO:0000256" key="5">
    <source>
        <dbReference type="SAM" id="MobiDB-lite"/>
    </source>
</evidence>
<evidence type="ECO:0000313" key="7">
    <source>
        <dbReference type="EMBL" id="KAF2232832.1"/>
    </source>
</evidence>
<keyword evidence="3 6" id="KW-1133">Transmembrane helix</keyword>
<dbReference type="SUPFAM" id="SSF144083">
    <property type="entry name" value="Magnesium transport protein CorA, transmembrane region"/>
    <property type="match status" value="1"/>
</dbReference>
<feature type="compositionally biased region" description="Acidic residues" evidence="5">
    <location>
        <begin position="745"/>
        <end position="755"/>
    </location>
</feature>
<evidence type="ECO:0008006" key="9">
    <source>
        <dbReference type="Google" id="ProtNLM"/>
    </source>
</evidence>
<dbReference type="InterPro" id="IPR045863">
    <property type="entry name" value="CorA_TM1_TM2"/>
</dbReference>
<proteinExistence type="predicted"/>
<organism evidence="7 8">
    <name type="scientific">Viridothelium virens</name>
    <name type="common">Speckled blister lichen</name>
    <name type="synonym">Trypethelium virens</name>
    <dbReference type="NCBI Taxonomy" id="1048519"/>
    <lineage>
        <taxon>Eukaryota</taxon>
        <taxon>Fungi</taxon>
        <taxon>Dikarya</taxon>
        <taxon>Ascomycota</taxon>
        <taxon>Pezizomycotina</taxon>
        <taxon>Dothideomycetes</taxon>
        <taxon>Dothideomycetes incertae sedis</taxon>
        <taxon>Trypetheliales</taxon>
        <taxon>Trypetheliaceae</taxon>
        <taxon>Viridothelium</taxon>
    </lineage>
</organism>
<dbReference type="Proteomes" id="UP000800092">
    <property type="component" value="Unassembled WGS sequence"/>
</dbReference>
<sequence>MANYRRPSAPEVTVNDVENDDEPQTIARPIHSRYSSRPLDTYPDVHGHELRGYKRGGGTDFKGQRRHNAYSAGVPWREKIDCNSWKGGRVLLVDYVGKEHTENGRRKIVAQEFWNLEGLKKFYAKTDRSKEAALRVIHVQNASWATRFLLHKFNINHHDDLVGTDFGKWAKYERPQRRAGKPVLNGKTFKTQRDPWRGINRTAFGVDYLKQYERGEEGGGNQRLDQDQAAVKMMELNCYDENDIPTYGYDVFVQRLSVYIQKNEGPPQDPDDPNILNPYMRTGTDYSDPRKGSQPNPMNGSFKDMKSFLQNLDNGNTVIVFEHSHTALPQDTLIPARGEIENRWRRLAFYLPREDAMDDDRLAAECMDLVLSDVFKSLAAAWDRYLYICGTHVGILEDKIYESPADESRAPELWTNSSLWLKVEKLITIHTATVKEMQLQLEDLDDSVLEHGEWIRSMPAEFDKIANNVQEDLVKPTQNLNDLMYKSVGIRDSRHSLQLGTSMWRLSWITFIFLPLTFIVGFFGMNVDTFTPNPSIKWYFIAAVPLMVLVLILWYVLKHFLARRRQTPYQRGIYEHLYHDLAIAHPSLWSRSGPRDSVRPKGLVSALKWRLLEAWFAPEKTIRLRPTDDDEDGSSDLGTWARIKRTLARRWLSTLRVQEMGELRVEEAMLESESDEGLGAMTELLEVATPVAVGQAEPRVAEQMREREGTGHRLSPTGVQGRVRSVSTGSRDSGGIMVEEKGTSDDDLEEEERDS</sequence>
<evidence type="ECO:0000256" key="1">
    <source>
        <dbReference type="ARBA" id="ARBA00004141"/>
    </source>
</evidence>
<comment type="subcellular location">
    <subcellularLocation>
        <location evidence="1">Membrane</location>
        <topology evidence="1">Multi-pass membrane protein</topology>
    </subcellularLocation>
</comment>
<evidence type="ECO:0000256" key="4">
    <source>
        <dbReference type="ARBA" id="ARBA00023136"/>
    </source>
</evidence>
<evidence type="ECO:0000256" key="6">
    <source>
        <dbReference type="SAM" id="Phobius"/>
    </source>
</evidence>
<feature type="transmembrane region" description="Helical" evidence="6">
    <location>
        <begin position="503"/>
        <end position="524"/>
    </location>
</feature>
<evidence type="ECO:0000256" key="2">
    <source>
        <dbReference type="ARBA" id="ARBA00022692"/>
    </source>
</evidence>
<accession>A0A6A6H4B3</accession>
<protein>
    <recommendedName>
        <fullName evidence="9">Cora-domain-containing protein</fullName>
    </recommendedName>
</protein>
<keyword evidence="4 6" id="KW-0472">Membrane</keyword>
<dbReference type="EMBL" id="ML991812">
    <property type="protein sequence ID" value="KAF2232832.1"/>
    <property type="molecule type" value="Genomic_DNA"/>
</dbReference>
<evidence type="ECO:0000313" key="8">
    <source>
        <dbReference type="Proteomes" id="UP000800092"/>
    </source>
</evidence>
<feature type="region of interest" description="Disordered" evidence="5">
    <location>
        <begin position="1"/>
        <end position="23"/>
    </location>
</feature>
<dbReference type="OrthoDB" id="194358at2759"/>
<dbReference type="Gene3D" id="1.20.58.340">
    <property type="entry name" value="Magnesium transport protein CorA, transmembrane region"/>
    <property type="match status" value="1"/>
</dbReference>
<dbReference type="GO" id="GO:0046873">
    <property type="term" value="F:metal ion transmembrane transporter activity"/>
    <property type="evidence" value="ECO:0007669"/>
    <property type="project" value="InterPro"/>
</dbReference>
<keyword evidence="8" id="KW-1185">Reference proteome</keyword>
<gene>
    <name evidence="7" type="ORF">EV356DRAFT_469524</name>
</gene>
<name>A0A6A6H4B3_VIRVR</name>
<dbReference type="GO" id="GO:0016020">
    <property type="term" value="C:membrane"/>
    <property type="evidence" value="ECO:0007669"/>
    <property type="project" value="UniProtKB-SubCell"/>
</dbReference>
<keyword evidence="2 6" id="KW-0812">Transmembrane</keyword>
<dbReference type="AlphaFoldDB" id="A0A6A6H4B3"/>